<protein>
    <recommendedName>
        <fullName evidence="8">IclR family transcriptional regulator</fullName>
    </recommendedName>
</protein>
<dbReference type="Pfam" id="PF01614">
    <property type="entry name" value="IclR_C"/>
    <property type="match status" value="1"/>
</dbReference>
<dbReference type="PANTHER" id="PTHR30136:SF38">
    <property type="entry name" value="TRANSCRIPTIONAL REGULATOR"/>
    <property type="match status" value="1"/>
</dbReference>
<feature type="domain" description="IclR-ED" evidence="5">
    <location>
        <begin position="66"/>
        <end position="249"/>
    </location>
</feature>
<dbReference type="EMBL" id="CP014136">
    <property type="protein sequence ID" value="ATA19719.1"/>
    <property type="molecule type" value="Genomic_DNA"/>
</dbReference>
<proteinExistence type="predicted"/>
<dbReference type="AlphaFoldDB" id="A0A250B0K2"/>
<dbReference type="OrthoDB" id="9807558at2"/>
<evidence type="ECO:0000259" key="4">
    <source>
        <dbReference type="PROSITE" id="PS51077"/>
    </source>
</evidence>
<keyword evidence="1" id="KW-0805">Transcription regulation</keyword>
<dbReference type="RefSeq" id="WP_095846325.1">
    <property type="nucleotide sequence ID" value="NZ_JBOFML010000333.1"/>
</dbReference>
<dbReference type="GO" id="GO:0003677">
    <property type="term" value="F:DNA binding"/>
    <property type="evidence" value="ECO:0007669"/>
    <property type="project" value="UniProtKB-KW"/>
</dbReference>
<dbReference type="InterPro" id="IPR050707">
    <property type="entry name" value="HTH_MetabolicPath_Reg"/>
</dbReference>
<dbReference type="InterPro" id="IPR005471">
    <property type="entry name" value="Tscrpt_reg_IclR_N"/>
</dbReference>
<sequence length="251" mass="27456">MKSKVPALCRAMAILNLVSEHGHCSANHIVSTLALPKSTVYLLLEELKHLRLLAQGKDGSYRLGLKLLELGSQVARQLDLRAIALPHLTALMNSTGHLCHLGVLDDDAPIYLIKVESQSSIQVRTWEGKRLSLCRSSLGKCLLAWCDRERQDMLIRSIVFTDGLPNTITHEAQLRAELQKIRQIGWAYDNEEDVANIRCISAPVFNAAGDVTAAISIVGTILQIGESNLAALVEKVKESAGEISQALGYRG</sequence>
<evidence type="ECO:0000256" key="1">
    <source>
        <dbReference type="ARBA" id="ARBA00023015"/>
    </source>
</evidence>
<dbReference type="Gene3D" id="3.30.450.40">
    <property type="match status" value="1"/>
</dbReference>
<dbReference type="Pfam" id="PF09339">
    <property type="entry name" value="HTH_IclR"/>
    <property type="match status" value="1"/>
</dbReference>
<dbReference type="PROSITE" id="PS51078">
    <property type="entry name" value="ICLR_ED"/>
    <property type="match status" value="1"/>
</dbReference>
<gene>
    <name evidence="6" type="ORF">AWC35_10465</name>
</gene>
<dbReference type="SUPFAM" id="SSF46785">
    <property type="entry name" value="Winged helix' DNA-binding domain"/>
    <property type="match status" value="1"/>
</dbReference>
<evidence type="ECO:0000313" key="7">
    <source>
        <dbReference type="Proteomes" id="UP000217182"/>
    </source>
</evidence>
<dbReference type="InterPro" id="IPR029016">
    <property type="entry name" value="GAF-like_dom_sf"/>
</dbReference>
<reference evidence="6 7" key="1">
    <citation type="submission" date="2016-01" db="EMBL/GenBank/DDBJ databases">
        <authorList>
            <person name="Oliw E.H."/>
        </authorList>
    </citation>
    <scope>NUCLEOTIDE SEQUENCE [LARGE SCALE GENOMIC DNA]</scope>
    <source>
        <strain evidence="6 7">FRB97</strain>
    </source>
</reference>
<evidence type="ECO:0000313" key="6">
    <source>
        <dbReference type="EMBL" id="ATA19719.1"/>
    </source>
</evidence>
<dbReference type="Gene3D" id="1.10.10.10">
    <property type="entry name" value="Winged helix-like DNA-binding domain superfamily/Winged helix DNA-binding domain"/>
    <property type="match status" value="1"/>
</dbReference>
<dbReference type="PANTHER" id="PTHR30136">
    <property type="entry name" value="HELIX-TURN-HELIX TRANSCRIPTIONAL REGULATOR, ICLR FAMILY"/>
    <property type="match status" value="1"/>
</dbReference>
<dbReference type="GO" id="GO:0003700">
    <property type="term" value="F:DNA-binding transcription factor activity"/>
    <property type="evidence" value="ECO:0007669"/>
    <property type="project" value="TreeGrafter"/>
</dbReference>
<dbReference type="Proteomes" id="UP000217182">
    <property type="component" value="Chromosome"/>
</dbReference>
<dbReference type="SUPFAM" id="SSF55781">
    <property type="entry name" value="GAF domain-like"/>
    <property type="match status" value="1"/>
</dbReference>
<evidence type="ECO:0000259" key="5">
    <source>
        <dbReference type="PROSITE" id="PS51078"/>
    </source>
</evidence>
<dbReference type="InterPro" id="IPR036388">
    <property type="entry name" value="WH-like_DNA-bd_sf"/>
</dbReference>
<organism evidence="6 7">
    <name type="scientific">Gibbsiella quercinecans</name>
    <dbReference type="NCBI Taxonomy" id="929813"/>
    <lineage>
        <taxon>Bacteria</taxon>
        <taxon>Pseudomonadati</taxon>
        <taxon>Pseudomonadota</taxon>
        <taxon>Gammaproteobacteria</taxon>
        <taxon>Enterobacterales</taxon>
        <taxon>Yersiniaceae</taxon>
        <taxon>Gibbsiella</taxon>
    </lineage>
</organism>
<feature type="domain" description="HTH iclR-type" evidence="4">
    <location>
        <begin position="5"/>
        <end position="65"/>
    </location>
</feature>
<accession>A0A250B0K2</accession>
<dbReference type="PROSITE" id="PS51077">
    <property type="entry name" value="HTH_ICLR"/>
    <property type="match status" value="1"/>
</dbReference>
<dbReference type="InterPro" id="IPR014757">
    <property type="entry name" value="Tscrpt_reg_IclR_C"/>
</dbReference>
<keyword evidence="7" id="KW-1185">Reference proteome</keyword>
<evidence type="ECO:0000256" key="2">
    <source>
        <dbReference type="ARBA" id="ARBA00023125"/>
    </source>
</evidence>
<dbReference type="GO" id="GO:0045892">
    <property type="term" value="P:negative regulation of DNA-templated transcription"/>
    <property type="evidence" value="ECO:0007669"/>
    <property type="project" value="TreeGrafter"/>
</dbReference>
<evidence type="ECO:0000256" key="3">
    <source>
        <dbReference type="ARBA" id="ARBA00023163"/>
    </source>
</evidence>
<keyword evidence="3" id="KW-0804">Transcription</keyword>
<dbReference type="KEGG" id="gqu:AWC35_10465"/>
<name>A0A250B0K2_9GAMM</name>
<dbReference type="InterPro" id="IPR036390">
    <property type="entry name" value="WH_DNA-bd_sf"/>
</dbReference>
<keyword evidence="2" id="KW-0238">DNA-binding</keyword>
<evidence type="ECO:0008006" key="8">
    <source>
        <dbReference type="Google" id="ProtNLM"/>
    </source>
</evidence>
<dbReference type="SMART" id="SM00346">
    <property type="entry name" value="HTH_ICLR"/>
    <property type="match status" value="1"/>
</dbReference>